<evidence type="ECO:0000313" key="5">
    <source>
        <dbReference type="EMBL" id="KAJ8456706.1"/>
    </source>
</evidence>
<dbReference type="SMART" id="SM00479">
    <property type="entry name" value="EXOIII"/>
    <property type="match status" value="1"/>
</dbReference>
<dbReference type="GO" id="GO:0000175">
    <property type="term" value="F:3'-5'-RNA exonuclease activity"/>
    <property type="evidence" value="ECO:0007669"/>
    <property type="project" value="InterPro"/>
</dbReference>
<feature type="domain" description="Exonuclease" evidence="4">
    <location>
        <begin position="10"/>
        <end position="209"/>
    </location>
</feature>
<keyword evidence="2" id="KW-0378">Hydrolase</keyword>
<dbReference type="AlphaFoldDB" id="A0AAD7TGX2"/>
<accession>A0AAD7TGX2</accession>
<dbReference type="InterPro" id="IPR036397">
    <property type="entry name" value="RNaseH_sf"/>
</dbReference>
<dbReference type="SUPFAM" id="SSF53098">
    <property type="entry name" value="Ribonuclease H-like"/>
    <property type="match status" value="1"/>
</dbReference>
<dbReference type="InterPro" id="IPR051274">
    <property type="entry name" value="3-5_Exoribonuclease"/>
</dbReference>
<evidence type="ECO:0000256" key="2">
    <source>
        <dbReference type="ARBA" id="ARBA00022801"/>
    </source>
</evidence>
<dbReference type="CDD" id="cd06133">
    <property type="entry name" value="ERI-1_3'hExo_like"/>
    <property type="match status" value="1"/>
</dbReference>
<name>A0AAD7TGX2_9APHY</name>
<sequence length="220" mass="25566">MATSMPRLRYLLVLDFEATCDDTDKIVPKEEMEIIEFPTILYDLHDDKVEAVFHEYVRPSLHPQLTKFCTGLTGIQQDTVDAASPFPDVWERYQQFLRSHNILGDEPSPAVFLTCGDWDLKTMLPQQLRLSGITETFGLSGGRVLKPPFDRWINIKKSYRDFYRLRYPKGMDGMLRHAKMELEGRHHSGIDDCKNILRLVRKMRQDGWKPQREFSGSNAS</sequence>
<evidence type="ECO:0000313" key="6">
    <source>
        <dbReference type="Proteomes" id="UP001215151"/>
    </source>
</evidence>
<organism evidence="5 6">
    <name type="scientific">Trametes cubensis</name>
    <dbReference type="NCBI Taxonomy" id="1111947"/>
    <lineage>
        <taxon>Eukaryota</taxon>
        <taxon>Fungi</taxon>
        <taxon>Dikarya</taxon>
        <taxon>Basidiomycota</taxon>
        <taxon>Agaricomycotina</taxon>
        <taxon>Agaricomycetes</taxon>
        <taxon>Polyporales</taxon>
        <taxon>Polyporaceae</taxon>
        <taxon>Trametes</taxon>
    </lineage>
</organism>
<dbReference type="Proteomes" id="UP001215151">
    <property type="component" value="Unassembled WGS sequence"/>
</dbReference>
<evidence type="ECO:0000256" key="1">
    <source>
        <dbReference type="ARBA" id="ARBA00022722"/>
    </source>
</evidence>
<comment type="caution">
    <text evidence="5">The sequence shown here is derived from an EMBL/GenBank/DDBJ whole genome shotgun (WGS) entry which is preliminary data.</text>
</comment>
<reference evidence="5" key="1">
    <citation type="submission" date="2022-11" db="EMBL/GenBank/DDBJ databases">
        <title>Genome Sequence of Cubamyces cubensis.</title>
        <authorList>
            <person name="Buettner E."/>
        </authorList>
    </citation>
    <scope>NUCLEOTIDE SEQUENCE</scope>
    <source>
        <strain evidence="5">MPL-01</strain>
    </source>
</reference>
<evidence type="ECO:0000259" key="4">
    <source>
        <dbReference type="SMART" id="SM00479"/>
    </source>
</evidence>
<dbReference type="InterPro" id="IPR047201">
    <property type="entry name" value="ERI-1_3'hExo-like"/>
</dbReference>
<gene>
    <name evidence="5" type="ORF">ONZ51_g11967</name>
</gene>
<dbReference type="PANTHER" id="PTHR23044">
    <property type="entry name" value="3'-5' EXONUCLEASE ERI1-RELATED"/>
    <property type="match status" value="1"/>
</dbReference>
<keyword evidence="1" id="KW-0540">Nuclease</keyword>
<keyword evidence="3" id="KW-0269">Exonuclease</keyword>
<dbReference type="InterPro" id="IPR013520">
    <property type="entry name" value="Ribonucl_H"/>
</dbReference>
<protein>
    <recommendedName>
        <fullName evidence="4">Exonuclease domain-containing protein</fullName>
    </recommendedName>
</protein>
<dbReference type="InterPro" id="IPR012337">
    <property type="entry name" value="RNaseH-like_sf"/>
</dbReference>
<proteinExistence type="predicted"/>
<keyword evidence="6" id="KW-1185">Reference proteome</keyword>
<dbReference type="PANTHER" id="PTHR23044:SF61">
    <property type="entry name" value="3'-5' EXORIBONUCLEASE 1-RELATED"/>
    <property type="match status" value="1"/>
</dbReference>
<dbReference type="Pfam" id="PF00929">
    <property type="entry name" value="RNase_T"/>
    <property type="match status" value="1"/>
</dbReference>
<dbReference type="EMBL" id="JAPEVG010000643">
    <property type="protein sequence ID" value="KAJ8456706.1"/>
    <property type="molecule type" value="Genomic_DNA"/>
</dbReference>
<evidence type="ECO:0000256" key="3">
    <source>
        <dbReference type="ARBA" id="ARBA00022839"/>
    </source>
</evidence>
<dbReference type="Gene3D" id="3.30.420.10">
    <property type="entry name" value="Ribonuclease H-like superfamily/Ribonuclease H"/>
    <property type="match status" value="1"/>
</dbReference>
<dbReference type="GO" id="GO:0003676">
    <property type="term" value="F:nucleic acid binding"/>
    <property type="evidence" value="ECO:0007669"/>
    <property type="project" value="InterPro"/>
</dbReference>